<keyword evidence="1" id="KW-0472">Membrane</keyword>
<reference evidence="2" key="1">
    <citation type="journal article" date="2021" name="Proc. Natl. Acad. Sci. U.S.A.">
        <title>Three genomes in the algal genus Volvox reveal the fate of a haploid sex-determining region after a transition to homothallism.</title>
        <authorList>
            <person name="Yamamoto K."/>
            <person name="Hamaji T."/>
            <person name="Kawai-Toyooka H."/>
            <person name="Matsuzaki R."/>
            <person name="Takahashi F."/>
            <person name="Nishimura Y."/>
            <person name="Kawachi M."/>
            <person name="Noguchi H."/>
            <person name="Minakuchi Y."/>
            <person name="Umen J.G."/>
            <person name="Toyoda A."/>
            <person name="Nozaki H."/>
        </authorList>
    </citation>
    <scope>NUCLEOTIDE SEQUENCE</scope>
    <source>
        <strain evidence="2">NIES-3780</strain>
    </source>
</reference>
<feature type="transmembrane region" description="Helical" evidence="1">
    <location>
        <begin position="135"/>
        <end position="154"/>
    </location>
</feature>
<keyword evidence="1" id="KW-1133">Transmembrane helix</keyword>
<organism evidence="2 3">
    <name type="scientific">Volvox africanus</name>
    <dbReference type="NCBI Taxonomy" id="51714"/>
    <lineage>
        <taxon>Eukaryota</taxon>
        <taxon>Viridiplantae</taxon>
        <taxon>Chlorophyta</taxon>
        <taxon>core chlorophytes</taxon>
        <taxon>Chlorophyceae</taxon>
        <taxon>CS clade</taxon>
        <taxon>Chlamydomonadales</taxon>
        <taxon>Volvocaceae</taxon>
        <taxon>Volvox</taxon>
    </lineage>
</organism>
<name>A0A8J4B8Z9_9CHLO</name>
<feature type="transmembrane region" description="Helical" evidence="1">
    <location>
        <begin position="106"/>
        <end position="123"/>
    </location>
</feature>
<feature type="non-terminal residue" evidence="2">
    <location>
        <position position="159"/>
    </location>
</feature>
<accession>A0A8J4B8Z9</accession>
<dbReference type="Proteomes" id="UP000747399">
    <property type="component" value="Unassembled WGS sequence"/>
</dbReference>
<sequence length="159" mass="16914">VATMFSLTSSTVSASRGLPCSRRCNTHFTSRQAICRSQLRIAQTCKNDLLKGVSLPAVAGLAATLSSAAAARAEEVAEVMTAAVTTTSEAAPAATTAAGGFGSGEAVLLLTPVFVYTLFNLYRDRINPQAKFLDYIYIMVALAIFGNIFSILVFKTRFF</sequence>
<evidence type="ECO:0000313" key="2">
    <source>
        <dbReference type="EMBL" id="GIL56851.1"/>
    </source>
</evidence>
<keyword evidence="3" id="KW-1185">Reference proteome</keyword>
<protein>
    <submittedName>
        <fullName evidence="2">Uncharacterized protein</fullName>
    </submittedName>
</protein>
<comment type="caution">
    <text evidence="2">The sequence shown here is derived from an EMBL/GenBank/DDBJ whole genome shotgun (WGS) entry which is preliminary data.</text>
</comment>
<gene>
    <name evidence="2" type="ORF">Vafri_12159</name>
</gene>
<dbReference type="EMBL" id="BNCO01000025">
    <property type="protein sequence ID" value="GIL56851.1"/>
    <property type="molecule type" value="Genomic_DNA"/>
</dbReference>
<proteinExistence type="predicted"/>
<dbReference type="AlphaFoldDB" id="A0A8J4B8Z9"/>
<evidence type="ECO:0000313" key="3">
    <source>
        <dbReference type="Proteomes" id="UP000747399"/>
    </source>
</evidence>
<keyword evidence="1" id="KW-0812">Transmembrane</keyword>
<evidence type="ECO:0000256" key="1">
    <source>
        <dbReference type="SAM" id="Phobius"/>
    </source>
</evidence>